<accession>E6JZ38</accession>
<feature type="transmembrane region" description="Helical" evidence="5">
    <location>
        <begin position="56"/>
        <end position="75"/>
    </location>
</feature>
<name>E6JZ38_PARDN</name>
<evidence type="ECO:0000256" key="1">
    <source>
        <dbReference type="ARBA" id="ARBA00004141"/>
    </source>
</evidence>
<dbReference type="EMBL" id="AEON01000001">
    <property type="protein sequence ID" value="EFT83132.1"/>
    <property type="molecule type" value="Genomic_DNA"/>
</dbReference>
<feature type="transmembrane region" description="Helical" evidence="5">
    <location>
        <begin position="23"/>
        <end position="44"/>
    </location>
</feature>
<feature type="transmembrane region" description="Helical" evidence="5">
    <location>
        <begin position="96"/>
        <end position="120"/>
    </location>
</feature>
<reference evidence="7 8" key="1">
    <citation type="submission" date="2010-12" db="EMBL/GenBank/DDBJ databases">
        <authorList>
            <person name="Muzny D."/>
            <person name="Qin X."/>
            <person name="Buhay C."/>
            <person name="Dugan-Rocha S."/>
            <person name="Ding Y."/>
            <person name="Chen G."/>
            <person name="Hawes A."/>
            <person name="Holder M."/>
            <person name="Jhangiani S."/>
            <person name="Johnson A."/>
            <person name="Khan Z."/>
            <person name="Li Z."/>
            <person name="Liu W."/>
            <person name="Liu X."/>
            <person name="Perez L."/>
            <person name="Shen H."/>
            <person name="Wang Q."/>
            <person name="Watt J."/>
            <person name="Xi L."/>
            <person name="Xin Y."/>
            <person name="Zhou J."/>
            <person name="Deng J."/>
            <person name="Jiang H."/>
            <person name="Liu Y."/>
            <person name="Qu J."/>
            <person name="Song X.-Z."/>
            <person name="Zhang L."/>
            <person name="Villasana D."/>
            <person name="Johnson A."/>
            <person name="Liu J."/>
            <person name="Liyanage D."/>
            <person name="Lorensuhewa L."/>
            <person name="Robinson T."/>
            <person name="Song A."/>
            <person name="Song B.-B."/>
            <person name="Dinh H."/>
            <person name="Thornton R."/>
            <person name="Coyle M."/>
            <person name="Francisco L."/>
            <person name="Jackson L."/>
            <person name="Javaid M."/>
            <person name="Korchina V."/>
            <person name="Kovar C."/>
            <person name="Mata R."/>
            <person name="Mathew T."/>
            <person name="Ngo R."/>
            <person name="Nguyen L."/>
            <person name="Nguyen N."/>
            <person name="Okwuonu G."/>
            <person name="Ongeri F."/>
            <person name="Pham C."/>
            <person name="Simmons D."/>
            <person name="Wilczek-Boney K."/>
            <person name="Hale W."/>
            <person name="Jakkamsetti A."/>
            <person name="Pham P."/>
            <person name="Ruth R."/>
            <person name="San Lucas F."/>
            <person name="Warren J."/>
            <person name="Zhang J."/>
            <person name="Zhao Z."/>
            <person name="Zhou C."/>
            <person name="Zhu D."/>
            <person name="Lee S."/>
            <person name="Bess C."/>
            <person name="Blankenburg K."/>
            <person name="Forbes L."/>
            <person name="Fu Q."/>
            <person name="Gubbala S."/>
            <person name="Hirani K."/>
            <person name="Jayaseelan J.C."/>
            <person name="Lara F."/>
            <person name="Munidasa M."/>
            <person name="Palculict T."/>
            <person name="Patil S."/>
            <person name="Pu L.-L."/>
            <person name="Saada N."/>
            <person name="Tang L."/>
            <person name="Weissenberger G."/>
            <person name="Zhu Y."/>
            <person name="Hemphill L."/>
            <person name="Shang Y."/>
            <person name="Youmans B."/>
            <person name="Ayvaz T."/>
            <person name="Ross M."/>
            <person name="Santibanez J."/>
            <person name="Aqrawi P."/>
            <person name="Gross S."/>
            <person name="Joshi V."/>
            <person name="Fowler G."/>
            <person name="Nazareth L."/>
            <person name="Reid J."/>
            <person name="Worley K."/>
            <person name="Petrosino J."/>
            <person name="Highlander S."/>
            <person name="Gibbs R."/>
        </authorList>
    </citation>
    <scope>NUCLEOTIDE SEQUENCE [LARGE SCALE GENOMIC DNA]</scope>
    <source>
        <strain evidence="7 8">DSM 10105</strain>
    </source>
</reference>
<dbReference type="GO" id="GO:0016020">
    <property type="term" value="C:membrane"/>
    <property type="evidence" value="ECO:0007669"/>
    <property type="project" value="UniProtKB-SubCell"/>
</dbReference>
<evidence type="ECO:0000256" key="2">
    <source>
        <dbReference type="ARBA" id="ARBA00022692"/>
    </source>
</evidence>
<keyword evidence="8" id="KW-1185">Reference proteome</keyword>
<feature type="transmembrane region" description="Helical" evidence="5">
    <location>
        <begin position="132"/>
        <end position="157"/>
    </location>
</feature>
<comment type="caution">
    <text evidence="7">The sequence shown here is derived from an EMBL/GenBank/DDBJ whole genome shotgun (WGS) entry which is preliminary data.</text>
</comment>
<dbReference type="AlphaFoldDB" id="E6JZ38"/>
<evidence type="ECO:0000256" key="4">
    <source>
        <dbReference type="ARBA" id="ARBA00023136"/>
    </source>
</evidence>
<dbReference type="PANTHER" id="PTHR43229:SF6">
    <property type="entry name" value="ABC-TYPE MULTIDRUG TRANSPORT SYSTEM, PERMEASE COMPONENT"/>
    <property type="match status" value="1"/>
</dbReference>
<evidence type="ECO:0000256" key="3">
    <source>
        <dbReference type="ARBA" id="ARBA00022989"/>
    </source>
</evidence>
<feature type="domain" description="ABC-2 type transporter transmembrane" evidence="6">
    <location>
        <begin position="5"/>
        <end position="206"/>
    </location>
</feature>
<dbReference type="Proteomes" id="UP000004946">
    <property type="component" value="Chromosome"/>
</dbReference>
<evidence type="ECO:0000313" key="7">
    <source>
        <dbReference type="EMBL" id="EFT83132.1"/>
    </source>
</evidence>
<feature type="transmembrane region" description="Helical" evidence="5">
    <location>
        <begin position="214"/>
        <end position="235"/>
    </location>
</feature>
<organism evidence="7 8">
    <name type="scientific">Parascardovia denticolens DSM 10105 = JCM 12538</name>
    <dbReference type="NCBI Taxonomy" id="864564"/>
    <lineage>
        <taxon>Bacteria</taxon>
        <taxon>Bacillati</taxon>
        <taxon>Actinomycetota</taxon>
        <taxon>Actinomycetes</taxon>
        <taxon>Bifidobacteriales</taxon>
        <taxon>Bifidobacteriaceae</taxon>
        <taxon>Parascardovia</taxon>
    </lineage>
</organism>
<protein>
    <submittedName>
        <fullName evidence="7">ABC-2 type transporter</fullName>
    </submittedName>
</protein>
<evidence type="ECO:0000256" key="5">
    <source>
        <dbReference type="SAM" id="Phobius"/>
    </source>
</evidence>
<dbReference type="HOGENOM" id="CLU_078424_3_0_11"/>
<dbReference type="PANTHER" id="PTHR43229">
    <property type="entry name" value="NODULATION PROTEIN J"/>
    <property type="match status" value="1"/>
</dbReference>
<gene>
    <name evidence="7" type="ORF">HMPREF0620_0137</name>
</gene>
<dbReference type="InterPro" id="IPR051784">
    <property type="entry name" value="Nod_factor_ABC_transporter"/>
</dbReference>
<dbReference type="InterPro" id="IPR013525">
    <property type="entry name" value="ABC2_TM"/>
</dbReference>
<feature type="transmembrane region" description="Helical" evidence="5">
    <location>
        <begin position="169"/>
        <end position="194"/>
    </location>
</feature>
<keyword evidence="2 5" id="KW-0812">Transmembrane</keyword>
<proteinExistence type="predicted"/>
<dbReference type="eggNOG" id="COG0842">
    <property type="taxonomic scope" value="Bacteria"/>
</dbReference>
<keyword evidence="4 5" id="KW-0472">Membrane</keyword>
<evidence type="ECO:0000259" key="6">
    <source>
        <dbReference type="Pfam" id="PF01061"/>
    </source>
</evidence>
<dbReference type="GO" id="GO:0140359">
    <property type="term" value="F:ABC-type transporter activity"/>
    <property type="evidence" value="ECO:0007669"/>
    <property type="project" value="InterPro"/>
</dbReference>
<keyword evidence="3 5" id="KW-1133">Transmembrane helix</keyword>
<sequence>MRKFSILLIAELHRYVLELRRYLSNYISDLILTGILVAMMAMATNVRKNPTAWLGYFLWTASTFLIEEGSLSISTDKQNGTFTQLMLRPTSLFTQVLVKTLTWSLISIAINAIFIVGLFAVMRIPMVMNLTSLGLCLIMFAGLFGFTLIFVSLTVVYTRTQAYSTLFGYVLMLVSGVVVPLSSLPPALIWMGRILPLQYGIQLIQQSWTRPVTLFQWAAAGGQSLVYLAIGYLLFRLILKHGRKNGINMRY</sequence>
<evidence type="ECO:0000313" key="8">
    <source>
        <dbReference type="Proteomes" id="UP000004946"/>
    </source>
</evidence>
<dbReference type="Pfam" id="PF01061">
    <property type="entry name" value="ABC2_membrane"/>
    <property type="match status" value="1"/>
</dbReference>
<comment type="subcellular location">
    <subcellularLocation>
        <location evidence="1">Membrane</location>
        <topology evidence="1">Multi-pass membrane protein</topology>
    </subcellularLocation>
</comment>